<reference evidence="2" key="1">
    <citation type="journal article" date="2023" name="Mol. Ecol. Resour.">
        <title>Chromosome-level genome assembly of a triploid poplar Populus alba 'Berolinensis'.</title>
        <authorList>
            <person name="Chen S."/>
            <person name="Yu Y."/>
            <person name="Wang X."/>
            <person name="Wang S."/>
            <person name="Zhang T."/>
            <person name="Zhou Y."/>
            <person name="He R."/>
            <person name="Meng N."/>
            <person name="Wang Y."/>
            <person name="Liu W."/>
            <person name="Liu Z."/>
            <person name="Liu J."/>
            <person name="Guo Q."/>
            <person name="Huang H."/>
            <person name="Sederoff R.R."/>
            <person name="Wang G."/>
            <person name="Qu G."/>
            <person name="Chen S."/>
        </authorList>
    </citation>
    <scope>NUCLEOTIDE SEQUENCE</scope>
    <source>
        <strain evidence="2">SC-2020</strain>
    </source>
</reference>
<keyword evidence="3" id="KW-1185">Reference proteome</keyword>
<feature type="transmembrane region" description="Helical" evidence="1">
    <location>
        <begin position="12"/>
        <end position="31"/>
    </location>
</feature>
<keyword evidence="1" id="KW-1133">Transmembrane helix</keyword>
<evidence type="ECO:0000256" key="1">
    <source>
        <dbReference type="SAM" id="Phobius"/>
    </source>
</evidence>
<dbReference type="AlphaFoldDB" id="A0AAD6ML37"/>
<evidence type="ECO:0000313" key="3">
    <source>
        <dbReference type="Proteomes" id="UP001164929"/>
    </source>
</evidence>
<organism evidence="2 3">
    <name type="scientific">Populus alba x Populus x berolinensis</name>
    <dbReference type="NCBI Taxonomy" id="444605"/>
    <lineage>
        <taxon>Eukaryota</taxon>
        <taxon>Viridiplantae</taxon>
        <taxon>Streptophyta</taxon>
        <taxon>Embryophyta</taxon>
        <taxon>Tracheophyta</taxon>
        <taxon>Spermatophyta</taxon>
        <taxon>Magnoliopsida</taxon>
        <taxon>eudicotyledons</taxon>
        <taxon>Gunneridae</taxon>
        <taxon>Pentapetalae</taxon>
        <taxon>rosids</taxon>
        <taxon>fabids</taxon>
        <taxon>Malpighiales</taxon>
        <taxon>Salicaceae</taxon>
        <taxon>Saliceae</taxon>
        <taxon>Populus</taxon>
    </lineage>
</organism>
<comment type="caution">
    <text evidence="2">The sequence shown here is derived from an EMBL/GenBank/DDBJ whole genome shotgun (WGS) entry which is preliminary data.</text>
</comment>
<protein>
    <submittedName>
        <fullName evidence="2">Uncharacterized protein</fullName>
    </submittedName>
</protein>
<name>A0AAD6ML37_9ROSI</name>
<evidence type="ECO:0000313" key="2">
    <source>
        <dbReference type="EMBL" id="KAJ6987361.1"/>
    </source>
</evidence>
<proteinExistence type="predicted"/>
<accession>A0AAD6ML37</accession>
<keyword evidence="1" id="KW-0812">Transmembrane</keyword>
<keyword evidence="1" id="KW-0472">Membrane</keyword>
<sequence>MSIFSLIEVSGVYFVAKFLVQPIFACFGVFLDSLKSYYITCALDSDVHAAKKAEQGYPTCLKMISYLSLGGGGGGDCIDNAKRPASIHEASWNLRLLSGFPSYRNSTRR</sequence>
<gene>
    <name evidence="2" type="ORF">NC653_020574</name>
</gene>
<dbReference type="Proteomes" id="UP001164929">
    <property type="component" value="Chromosome 8"/>
</dbReference>
<dbReference type="EMBL" id="JAQIZT010000008">
    <property type="protein sequence ID" value="KAJ6987361.1"/>
    <property type="molecule type" value="Genomic_DNA"/>
</dbReference>